<dbReference type="InterPro" id="IPR003722">
    <property type="entry name" value="Cbl_synth_CobH/CbiC"/>
</dbReference>
<dbReference type="PATRIC" id="fig|324602.8.peg.2896"/>
<dbReference type="Gene3D" id="3.40.50.10230">
    <property type="entry name" value="Cobalamin biosynthesis CobH/CbiC, precorrin-8X methylmutase"/>
    <property type="match status" value="1"/>
</dbReference>
<dbReference type="InterPro" id="IPR036588">
    <property type="entry name" value="CobH/CbiC_sf"/>
</dbReference>
<comment type="similarity">
    <text evidence="2">Belongs to the CobH/CbiC family.</text>
</comment>
<dbReference type="PANTHER" id="PTHR43588:SF1">
    <property type="entry name" value="COBALT-PRECORRIN-8 METHYLMUTASE"/>
    <property type="match status" value="1"/>
</dbReference>
<dbReference type="GO" id="GO:0009236">
    <property type="term" value="P:cobalamin biosynthetic process"/>
    <property type="evidence" value="ECO:0007669"/>
    <property type="project" value="UniProtKB-UniPathway"/>
</dbReference>
<proteinExistence type="inferred from homology"/>
<dbReference type="EMBL" id="CP000909">
    <property type="protein sequence ID" value="ABY35776.1"/>
    <property type="molecule type" value="Genomic_DNA"/>
</dbReference>
<dbReference type="eggNOG" id="COG2082">
    <property type="taxonomic scope" value="Bacteria"/>
</dbReference>
<dbReference type="RefSeq" id="WP_012258429.1">
    <property type="nucleotide sequence ID" value="NC_010175.1"/>
</dbReference>
<dbReference type="HOGENOM" id="CLU_084703_1_1_0"/>
<dbReference type="STRING" id="324602.Caur_2570"/>
<dbReference type="PANTHER" id="PTHR43588">
    <property type="entry name" value="COBALT-PRECORRIN-8 METHYLMUTASE"/>
    <property type="match status" value="1"/>
</dbReference>
<evidence type="ECO:0000313" key="7">
    <source>
        <dbReference type="Proteomes" id="UP000002008"/>
    </source>
</evidence>
<dbReference type="GO" id="GO:0016993">
    <property type="term" value="F:precorrin-8X methylmutase activity"/>
    <property type="evidence" value="ECO:0007669"/>
    <property type="project" value="InterPro"/>
</dbReference>
<dbReference type="KEGG" id="cau:Caur_2570"/>
<dbReference type="SUPFAM" id="SSF63965">
    <property type="entry name" value="Precorrin-8X methylmutase CbiC/CobH"/>
    <property type="match status" value="1"/>
</dbReference>
<keyword evidence="7" id="KW-1185">Reference proteome</keyword>
<evidence type="ECO:0000313" key="6">
    <source>
        <dbReference type="EMBL" id="ABY35776.1"/>
    </source>
</evidence>
<dbReference type="Pfam" id="PF02570">
    <property type="entry name" value="CbiC"/>
    <property type="match status" value="1"/>
</dbReference>
<keyword evidence="4" id="KW-0413">Isomerase</keyword>
<evidence type="ECO:0000256" key="4">
    <source>
        <dbReference type="ARBA" id="ARBA00023235"/>
    </source>
</evidence>
<keyword evidence="3" id="KW-0169">Cobalamin biosynthesis</keyword>
<sequence length="220" mass="23105">MNDQSPLVSAGADIAARSFAIIRAELQARNLIIPQPLAAIVERIIHTTADFEFAELTRASAGAVEAGINALRRGCLVITDVQMVRAGIDQRRLQHFGGSVACFNDNQAVMELAAATGLTRSAAAMRWAHEQGYLNGALVAIGNAPTALFELISLIDQGARPAIVIGMPVGFVNTVESKAALMNRTDVAWIVTMGRKGGSPVATATVNALLRLATGEDNSA</sequence>
<organism evidence="6 7">
    <name type="scientific">Chloroflexus aurantiacus (strain ATCC 29366 / DSM 635 / J-10-fl)</name>
    <dbReference type="NCBI Taxonomy" id="324602"/>
    <lineage>
        <taxon>Bacteria</taxon>
        <taxon>Bacillati</taxon>
        <taxon>Chloroflexota</taxon>
        <taxon>Chloroflexia</taxon>
        <taxon>Chloroflexales</taxon>
        <taxon>Chloroflexineae</taxon>
        <taxon>Chloroflexaceae</taxon>
        <taxon>Chloroflexus</taxon>
    </lineage>
</organism>
<name>A9WIP9_CHLAA</name>
<accession>A9WIP9</accession>
<dbReference type="EnsemblBacteria" id="ABY35776">
    <property type="protein sequence ID" value="ABY35776"/>
    <property type="gene ID" value="Caur_2570"/>
</dbReference>
<evidence type="ECO:0000256" key="1">
    <source>
        <dbReference type="ARBA" id="ARBA00004953"/>
    </source>
</evidence>
<reference evidence="7" key="1">
    <citation type="journal article" date="2011" name="BMC Genomics">
        <title>Complete genome sequence of the filamentous anoxygenic phototrophic bacterium Chloroflexus aurantiacus.</title>
        <authorList>
            <person name="Tang K.H."/>
            <person name="Barry K."/>
            <person name="Chertkov O."/>
            <person name="Dalin E."/>
            <person name="Han C.S."/>
            <person name="Hauser L.J."/>
            <person name="Honchak B.M."/>
            <person name="Karbach L.E."/>
            <person name="Land M.L."/>
            <person name="Lapidus A."/>
            <person name="Larimer F.W."/>
            <person name="Mikhailova N."/>
            <person name="Pitluck S."/>
            <person name="Pierson B.K."/>
            <person name="Blankenship R.E."/>
        </authorList>
    </citation>
    <scope>NUCLEOTIDE SEQUENCE [LARGE SCALE GENOMIC DNA]</scope>
    <source>
        <strain evidence="7">ATCC 29366 / DSM 635 / J-10-fl</strain>
    </source>
</reference>
<evidence type="ECO:0000256" key="2">
    <source>
        <dbReference type="ARBA" id="ARBA00009774"/>
    </source>
</evidence>
<dbReference type="Proteomes" id="UP000002008">
    <property type="component" value="Chromosome"/>
</dbReference>
<dbReference type="AlphaFoldDB" id="A9WIP9"/>
<evidence type="ECO:0000259" key="5">
    <source>
        <dbReference type="Pfam" id="PF02570"/>
    </source>
</evidence>
<dbReference type="InParanoid" id="A9WIP9"/>
<feature type="domain" description="Cobalamin biosynthesis precorrin-8X methylmutase CobH/CbiC" evidence="5">
    <location>
        <begin position="13"/>
        <end position="211"/>
    </location>
</feature>
<comment type="pathway">
    <text evidence="1">Cofactor biosynthesis; adenosylcobalamin biosynthesis.</text>
</comment>
<protein>
    <submittedName>
        <fullName evidence="6">Precorrin-8X methylmutase CbiC/CobH</fullName>
    </submittedName>
</protein>
<evidence type="ECO:0000256" key="3">
    <source>
        <dbReference type="ARBA" id="ARBA00022573"/>
    </source>
</evidence>
<dbReference type="UniPathway" id="UPA00148"/>
<gene>
    <name evidence="6" type="ordered locus">Caur_2570</name>
</gene>